<sequence length="284" mass="34075">MYLNKWLVVLGGMFLSFFGTFSVLTIYSLINVDIVNYEIEGNLSLYEWLSLITQFSLFLGAIWTLRGTLFSIKNQKNQWLNDAFIKYEAEVLLEFRNKFPEASNAIRFFKQAAFQPKKYGFNLTEDKKPRLKRSEFVKNYNVLCHFNNLYNTNEHIFRKHGLDHEMSAVILIFKTLRNFPARDLEYNQVEKREGYEEYHIENWGDIRHGFIHFAVFEFDKVDHENMLDFLNNIKDEDFDRLYSEQCTREGSLQWKLDELTMYVEDKNESLARRSQYFSPLLEER</sequence>
<name>A0ABR8NU86_9GAMM</name>
<gene>
    <name evidence="2" type="ORF">IF202_00985</name>
</gene>
<proteinExistence type="predicted"/>
<feature type="transmembrane region" description="Helical" evidence="1">
    <location>
        <begin position="45"/>
        <end position="65"/>
    </location>
</feature>
<reference evidence="2 3" key="1">
    <citation type="submission" date="2020-09" db="EMBL/GenBank/DDBJ databases">
        <title>Marinomonas sp. nov., isolated from the cysticercosis algae of Qingdao, China.</title>
        <authorList>
            <person name="Sun X."/>
        </authorList>
    </citation>
    <scope>NUCLEOTIDE SEQUENCE [LARGE SCALE GENOMIC DNA]</scope>
    <source>
        <strain evidence="2 3">SM2066</strain>
    </source>
</reference>
<evidence type="ECO:0000256" key="1">
    <source>
        <dbReference type="SAM" id="Phobius"/>
    </source>
</evidence>
<comment type="caution">
    <text evidence="2">The sequence shown here is derived from an EMBL/GenBank/DDBJ whole genome shotgun (WGS) entry which is preliminary data.</text>
</comment>
<feature type="transmembrane region" description="Helical" evidence="1">
    <location>
        <begin position="7"/>
        <end position="30"/>
    </location>
</feature>
<keyword evidence="1" id="KW-0472">Membrane</keyword>
<evidence type="ECO:0000313" key="2">
    <source>
        <dbReference type="EMBL" id="MBD5769613.1"/>
    </source>
</evidence>
<dbReference type="EMBL" id="JACYFC010000001">
    <property type="protein sequence ID" value="MBD5769613.1"/>
    <property type="molecule type" value="Genomic_DNA"/>
</dbReference>
<evidence type="ECO:0000313" key="3">
    <source>
        <dbReference type="Proteomes" id="UP000604161"/>
    </source>
</evidence>
<organism evidence="2 3">
    <name type="scientific">Marinomonas colpomeniae</name>
    <dbReference type="NCBI Taxonomy" id="2774408"/>
    <lineage>
        <taxon>Bacteria</taxon>
        <taxon>Pseudomonadati</taxon>
        <taxon>Pseudomonadota</taxon>
        <taxon>Gammaproteobacteria</taxon>
        <taxon>Oceanospirillales</taxon>
        <taxon>Oceanospirillaceae</taxon>
        <taxon>Marinomonas</taxon>
    </lineage>
</organism>
<dbReference type="Proteomes" id="UP000604161">
    <property type="component" value="Unassembled WGS sequence"/>
</dbReference>
<keyword evidence="3" id="KW-1185">Reference proteome</keyword>
<keyword evidence="1" id="KW-1133">Transmembrane helix</keyword>
<protein>
    <recommendedName>
        <fullName evidence="4">Phage abortive infection protein</fullName>
    </recommendedName>
</protein>
<keyword evidence="1" id="KW-0812">Transmembrane</keyword>
<dbReference type="RefSeq" id="WP_191593006.1">
    <property type="nucleotide sequence ID" value="NZ_JACYFC010000001.1"/>
</dbReference>
<evidence type="ECO:0008006" key="4">
    <source>
        <dbReference type="Google" id="ProtNLM"/>
    </source>
</evidence>
<accession>A0ABR8NU86</accession>